<accession>A0A166I073</accession>
<evidence type="ECO:0000313" key="2">
    <source>
        <dbReference type="Proteomes" id="UP000076532"/>
    </source>
</evidence>
<keyword evidence="2" id="KW-1185">Reference proteome</keyword>
<dbReference type="AlphaFoldDB" id="A0A166I073"/>
<gene>
    <name evidence="1" type="ORF">FIBSPDRAFT_1025314</name>
</gene>
<organism evidence="1 2">
    <name type="scientific">Athelia psychrophila</name>
    <dbReference type="NCBI Taxonomy" id="1759441"/>
    <lineage>
        <taxon>Eukaryota</taxon>
        <taxon>Fungi</taxon>
        <taxon>Dikarya</taxon>
        <taxon>Basidiomycota</taxon>
        <taxon>Agaricomycotina</taxon>
        <taxon>Agaricomycetes</taxon>
        <taxon>Agaricomycetidae</taxon>
        <taxon>Atheliales</taxon>
        <taxon>Atheliaceae</taxon>
        <taxon>Athelia</taxon>
    </lineage>
</organism>
<dbReference type="STRING" id="436010.A0A166I073"/>
<dbReference type="EMBL" id="KV417564">
    <property type="protein sequence ID" value="KZP19421.1"/>
    <property type="molecule type" value="Genomic_DNA"/>
</dbReference>
<dbReference type="OrthoDB" id="425534at2759"/>
<name>A0A166I073_9AGAM</name>
<sequence>ECGRLSVPTDYADPRAGDASLSILRLLADSDKRRGSIFTNPGGPGISGTGEHQRERALDMMEKSGGEYDIVGWDIRGVNDTTPSVSCFEDKESADTFWAGSLWYEGVSIVVVGGLIQYMFTF</sequence>
<proteinExistence type="predicted"/>
<evidence type="ECO:0008006" key="3">
    <source>
        <dbReference type="Google" id="ProtNLM"/>
    </source>
</evidence>
<protein>
    <recommendedName>
        <fullName evidence="3">AB hydrolase-1 domain-containing protein</fullName>
    </recommendedName>
</protein>
<feature type="non-terminal residue" evidence="1">
    <location>
        <position position="1"/>
    </location>
</feature>
<evidence type="ECO:0000313" key="1">
    <source>
        <dbReference type="EMBL" id="KZP19421.1"/>
    </source>
</evidence>
<dbReference type="Proteomes" id="UP000076532">
    <property type="component" value="Unassembled WGS sequence"/>
</dbReference>
<reference evidence="1 2" key="1">
    <citation type="journal article" date="2016" name="Mol. Biol. Evol.">
        <title>Comparative Genomics of Early-Diverging Mushroom-Forming Fungi Provides Insights into the Origins of Lignocellulose Decay Capabilities.</title>
        <authorList>
            <person name="Nagy L.G."/>
            <person name="Riley R."/>
            <person name="Tritt A."/>
            <person name="Adam C."/>
            <person name="Daum C."/>
            <person name="Floudas D."/>
            <person name="Sun H."/>
            <person name="Yadav J.S."/>
            <person name="Pangilinan J."/>
            <person name="Larsson K.H."/>
            <person name="Matsuura K."/>
            <person name="Barry K."/>
            <person name="Labutti K."/>
            <person name="Kuo R."/>
            <person name="Ohm R.A."/>
            <person name="Bhattacharya S.S."/>
            <person name="Shirouzu T."/>
            <person name="Yoshinaga Y."/>
            <person name="Martin F.M."/>
            <person name="Grigoriev I.V."/>
            <person name="Hibbett D.S."/>
        </authorList>
    </citation>
    <scope>NUCLEOTIDE SEQUENCE [LARGE SCALE GENOMIC DNA]</scope>
    <source>
        <strain evidence="1 2">CBS 109695</strain>
    </source>
</reference>